<evidence type="ECO:0000256" key="2">
    <source>
        <dbReference type="ARBA" id="ARBA00010145"/>
    </source>
</evidence>
<evidence type="ECO:0000256" key="1">
    <source>
        <dbReference type="ARBA" id="ARBA00004651"/>
    </source>
</evidence>
<dbReference type="RefSeq" id="WP_142535064.1">
    <property type="nucleotide sequence ID" value="NZ_SGJB01000001.1"/>
</dbReference>
<reference evidence="9 10" key="1">
    <citation type="submission" date="2019-02" db="EMBL/GenBank/DDBJ databases">
        <title>Peptostreptococcaceae bacterium ZHW00191 nov., a new bacterium isolated from the human gut.</title>
        <authorList>
            <person name="Zhou H.-W."/>
            <person name="Chen X.-J."/>
        </authorList>
    </citation>
    <scope>NUCLEOTIDE SEQUENCE [LARGE SCALE GENOMIC DNA]</scope>
    <source>
        <strain evidence="9 10">ZHW00191</strain>
    </source>
</reference>
<keyword evidence="10" id="KW-1185">Reference proteome</keyword>
<evidence type="ECO:0000256" key="3">
    <source>
        <dbReference type="ARBA" id="ARBA00022448"/>
    </source>
</evidence>
<evidence type="ECO:0000256" key="6">
    <source>
        <dbReference type="ARBA" id="ARBA00022989"/>
    </source>
</evidence>
<evidence type="ECO:0000256" key="5">
    <source>
        <dbReference type="ARBA" id="ARBA00022692"/>
    </source>
</evidence>
<keyword evidence="6 8" id="KW-1133">Transmembrane helix</keyword>
<feature type="transmembrane region" description="Helical" evidence="8">
    <location>
        <begin position="255"/>
        <end position="277"/>
    </location>
</feature>
<feature type="transmembrane region" description="Helical" evidence="8">
    <location>
        <begin position="106"/>
        <end position="126"/>
    </location>
</feature>
<feature type="transmembrane region" description="Helical" evidence="8">
    <location>
        <begin position="42"/>
        <end position="59"/>
    </location>
</feature>
<dbReference type="PANTHER" id="PTHR36838:SF1">
    <property type="entry name" value="SLR1864 PROTEIN"/>
    <property type="match status" value="1"/>
</dbReference>
<dbReference type="EMBL" id="SGJB01000001">
    <property type="protein sequence ID" value="TQQ85837.1"/>
    <property type="molecule type" value="Genomic_DNA"/>
</dbReference>
<dbReference type="GO" id="GO:0005886">
    <property type="term" value="C:plasma membrane"/>
    <property type="evidence" value="ECO:0007669"/>
    <property type="project" value="UniProtKB-SubCell"/>
</dbReference>
<feature type="transmembrane region" description="Helical" evidence="8">
    <location>
        <begin position="164"/>
        <end position="185"/>
    </location>
</feature>
<dbReference type="Gene3D" id="1.20.1530.20">
    <property type="match status" value="1"/>
</dbReference>
<dbReference type="OrthoDB" id="9798064at2"/>
<dbReference type="InterPro" id="IPR004776">
    <property type="entry name" value="Mem_transp_PIN-like"/>
</dbReference>
<evidence type="ECO:0000313" key="9">
    <source>
        <dbReference type="EMBL" id="TQQ85837.1"/>
    </source>
</evidence>
<gene>
    <name evidence="9" type="ORF">EXD82_01080</name>
</gene>
<feature type="transmembrane region" description="Helical" evidence="8">
    <location>
        <begin position="289"/>
        <end position="307"/>
    </location>
</feature>
<keyword evidence="3" id="KW-0813">Transport</keyword>
<dbReference type="Proteomes" id="UP000317863">
    <property type="component" value="Unassembled WGS sequence"/>
</dbReference>
<comment type="similarity">
    <text evidence="2">Belongs to the auxin efflux carrier (TC 2.A.69) family.</text>
</comment>
<evidence type="ECO:0000256" key="7">
    <source>
        <dbReference type="ARBA" id="ARBA00023136"/>
    </source>
</evidence>
<accession>A0A544QYJ8</accession>
<evidence type="ECO:0000256" key="4">
    <source>
        <dbReference type="ARBA" id="ARBA00022475"/>
    </source>
</evidence>
<sequence length="308" mass="34279">MDGEKMELAVITLEKVMIMCVLAFVGFICYKRGLIDEEQNKGLSELVLQVFTPILLFTSLQQDFSEERIRGFIICVIVSIVGFFISLIIAQIASLKENDYNKPVELVALIYSNCGFIGIPLVQGIFGSEGVFYMSAFVAVSNFLIWTHAVLVMSGKADIKSILLSFKSPTIISIVIGMIFFVMQWKLPKFVMDPLEMFAAVNTPLAMMVAGINIAQENILKLLSHRRLYLICTLRLIVIPFVLLILLKLTPINKVISQVAILATACPAGVTGTLFAMRYNKNSGYATEIFAMTTILSIRTLPFIMIFC</sequence>
<organism evidence="9 10">
    <name type="scientific">Peptacetobacter hominis</name>
    <dbReference type="NCBI Taxonomy" id="2743610"/>
    <lineage>
        <taxon>Bacteria</taxon>
        <taxon>Bacillati</taxon>
        <taxon>Bacillota</taxon>
        <taxon>Clostridia</taxon>
        <taxon>Peptostreptococcales</taxon>
        <taxon>Peptostreptococcaceae</taxon>
        <taxon>Peptacetobacter</taxon>
    </lineage>
</organism>
<dbReference type="Pfam" id="PF03547">
    <property type="entry name" value="Mem_trans"/>
    <property type="match status" value="2"/>
</dbReference>
<proteinExistence type="inferred from homology"/>
<protein>
    <submittedName>
        <fullName evidence="9">AEC family transporter</fullName>
    </submittedName>
</protein>
<dbReference type="PANTHER" id="PTHR36838">
    <property type="entry name" value="AUXIN EFFLUX CARRIER FAMILY PROTEIN"/>
    <property type="match status" value="1"/>
</dbReference>
<name>A0A544QYJ8_9FIRM</name>
<evidence type="ECO:0000256" key="8">
    <source>
        <dbReference type="SAM" id="Phobius"/>
    </source>
</evidence>
<comment type="caution">
    <text evidence="9">The sequence shown here is derived from an EMBL/GenBank/DDBJ whole genome shotgun (WGS) entry which is preliminary data.</text>
</comment>
<dbReference type="InterPro" id="IPR038770">
    <property type="entry name" value="Na+/solute_symporter_sf"/>
</dbReference>
<keyword evidence="7 8" id="KW-0472">Membrane</keyword>
<evidence type="ECO:0000313" key="10">
    <source>
        <dbReference type="Proteomes" id="UP000317863"/>
    </source>
</evidence>
<keyword evidence="4" id="KW-1003">Cell membrane</keyword>
<feature type="transmembrane region" description="Helical" evidence="8">
    <location>
        <begin position="228"/>
        <end position="249"/>
    </location>
</feature>
<feature type="transmembrane region" description="Helical" evidence="8">
    <location>
        <begin position="71"/>
        <end position="94"/>
    </location>
</feature>
<dbReference type="AlphaFoldDB" id="A0A544QYJ8"/>
<feature type="transmembrane region" description="Helical" evidence="8">
    <location>
        <begin position="6"/>
        <end position="30"/>
    </location>
</feature>
<comment type="subcellular location">
    <subcellularLocation>
        <location evidence="1">Cell membrane</location>
        <topology evidence="1">Multi-pass membrane protein</topology>
    </subcellularLocation>
</comment>
<dbReference type="GO" id="GO:0055085">
    <property type="term" value="P:transmembrane transport"/>
    <property type="evidence" value="ECO:0007669"/>
    <property type="project" value="InterPro"/>
</dbReference>
<feature type="transmembrane region" description="Helical" evidence="8">
    <location>
        <begin position="132"/>
        <end position="152"/>
    </location>
</feature>
<feature type="transmembrane region" description="Helical" evidence="8">
    <location>
        <begin position="197"/>
        <end position="216"/>
    </location>
</feature>
<keyword evidence="5 8" id="KW-0812">Transmembrane</keyword>